<name>A0A072N0K8_9GAMM</name>
<dbReference type="InterPro" id="IPR032386">
    <property type="entry name" value="FlgT_M"/>
</dbReference>
<dbReference type="InterPro" id="IPR038180">
    <property type="entry name" value="FlgT_N_sf"/>
</dbReference>
<feature type="chain" id="PRO_5001680364" description="Lipoprotein" evidence="1">
    <location>
        <begin position="18"/>
        <end position="395"/>
    </location>
</feature>
<dbReference type="Gene3D" id="2.40.10.410">
    <property type="entry name" value="FlgT, C-terminal domain"/>
    <property type="match status" value="1"/>
</dbReference>
<dbReference type="Proteomes" id="UP000035057">
    <property type="component" value="Unassembled WGS sequence"/>
</dbReference>
<accession>A0A072N0K8</accession>
<dbReference type="InterPro" id="IPR038165">
    <property type="entry name" value="FlgT_C_sf"/>
</dbReference>
<evidence type="ECO:0000259" key="3">
    <source>
        <dbReference type="Pfam" id="PF16539"/>
    </source>
</evidence>
<proteinExistence type="predicted"/>
<evidence type="ECO:0000259" key="4">
    <source>
        <dbReference type="Pfam" id="PF16548"/>
    </source>
</evidence>
<sequence>MRRLLVILLVFSGTAHAVMMEGVGHAVIRDGDLDAARSEARQAALRDLSLQYEARVSTSDTMENGVLTDSRTQVASRARARNVRVVNESQSGNRLRIVVRADVTQSAKSCQAGESARLRKRVAVTGFPLLDPAQARMGNLGNAGQDLSQLLQQRLRDTRQLQVFGASALSLFGDLTNAPTTMGGDNRLSNILRIARELGVQFVVAGVIRDVSMNDPAAWGSSVWDGVKRAVGTVDESRRFVADLMVFDGFSGSPVYRQRFSTSAEWNAGAGTSDGLGSGGLLASAYGQAVEGVIGEMAAAVNEAVACQPFMTRITRVEGDAVTLESGATAGLRPGDELHVYRSARHWGSLDGTPELSDARLTMTLNNVHPDFSNGRMSVPGERVNVQRDDVAIIW</sequence>
<feature type="signal peptide" evidence="1">
    <location>
        <begin position="1"/>
        <end position="17"/>
    </location>
</feature>
<dbReference type="Gene3D" id="3.30.1660.40">
    <property type="entry name" value="FlgT, N-terminal domain"/>
    <property type="match status" value="1"/>
</dbReference>
<feature type="domain" description="Flagellar assembly protein T middle" evidence="3">
    <location>
        <begin position="112"/>
        <end position="268"/>
    </location>
</feature>
<reference evidence="5 6" key="1">
    <citation type="submission" date="2012-12" db="EMBL/GenBank/DDBJ databases">
        <title>Genome assembly of Marinobacter sp. AK21.</title>
        <authorList>
            <person name="Khatri I."/>
            <person name="Kumar R."/>
            <person name="Vaidya B."/>
            <person name="Subramanian S."/>
            <person name="Pinnaka A."/>
        </authorList>
    </citation>
    <scope>NUCLEOTIDE SEQUENCE [LARGE SCALE GENOMIC DNA]</scope>
    <source>
        <strain evidence="5 6">AK21</strain>
    </source>
</reference>
<dbReference type="InterPro" id="IPR032388">
    <property type="entry name" value="FlgT_C"/>
</dbReference>
<protein>
    <recommendedName>
        <fullName evidence="7">Lipoprotein</fullName>
    </recommendedName>
</protein>
<evidence type="ECO:0000313" key="5">
    <source>
        <dbReference type="EMBL" id="KEF30498.1"/>
    </source>
</evidence>
<evidence type="ECO:0000256" key="1">
    <source>
        <dbReference type="SAM" id="SignalP"/>
    </source>
</evidence>
<keyword evidence="1" id="KW-0732">Signal</keyword>
<dbReference type="Gene3D" id="3.40.50.10610">
    <property type="entry name" value="ABC-type transport auxiliary lipoprotein component"/>
    <property type="match status" value="1"/>
</dbReference>
<dbReference type="PATRIC" id="fig|1137280.3.peg.2256"/>
<dbReference type="InterPro" id="IPR032370">
    <property type="entry name" value="FlgT_N"/>
</dbReference>
<keyword evidence="6" id="KW-1185">Reference proteome</keyword>
<evidence type="ECO:0000313" key="6">
    <source>
        <dbReference type="Proteomes" id="UP000035057"/>
    </source>
</evidence>
<evidence type="ECO:0008006" key="7">
    <source>
        <dbReference type="Google" id="ProtNLM"/>
    </source>
</evidence>
<dbReference type="Pfam" id="PF16538">
    <property type="entry name" value="FlgT_C"/>
    <property type="match status" value="1"/>
</dbReference>
<gene>
    <name evidence="5" type="ORF">D777_02440</name>
</gene>
<dbReference type="AlphaFoldDB" id="A0A072N0K8"/>
<dbReference type="Pfam" id="PF16548">
    <property type="entry name" value="FlgT_N"/>
    <property type="match status" value="1"/>
</dbReference>
<feature type="domain" description="Flagellar assembly protein T C-terminal" evidence="2">
    <location>
        <begin position="320"/>
        <end position="393"/>
    </location>
</feature>
<dbReference type="STRING" id="1137280.D777_02440"/>
<dbReference type="Pfam" id="PF16539">
    <property type="entry name" value="FlgT_M"/>
    <property type="match status" value="1"/>
</dbReference>
<feature type="domain" description="Flagellar assembly protein T N-terminal" evidence="4">
    <location>
        <begin position="20"/>
        <end position="104"/>
    </location>
</feature>
<comment type="caution">
    <text evidence="5">The sequence shown here is derived from an EMBL/GenBank/DDBJ whole genome shotgun (WGS) entry which is preliminary data.</text>
</comment>
<dbReference type="EMBL" id="ANIE01000007">
    <property type="protein sequence ID" value="KEF30498.1"/>
    <property type="molecule type" value="Genomic_DNA"/>
</dbReference>
<evidence type="ECO:0000259" key="2">
    <source>
        <dbReference type="Pfam" id="PF16538"/>
    </source>
</evidence>
<organism evidence="5 6">
    <name type="scientific">Marinobacter nitratireducens</name>
    <dbReference type="NCBI Taxonomy" id="1137280"/>
    <lineage>
        <taxon>Bacteria</taxon>
        <taxon>Pseudomonadati</taxon>
        <taxon>Pseudomonadota</taxon>
        <taxon>Gammaproteobacteria</taxon>
        <taxon>Pseudomonadales</taxon>
        <taxon>Marinobacteraceae</taxon>
        <taxon>Marinobacter</taxon>
    </lineage>
</organism>